<protein>
    <recommendedName>
        <fullName evidence="7">Large ribosomal subunit protein uL23m</fullName>
    </recommendedName>
</protein>
<keyword evidence="5" id="KW-0687">Ribonucleoprotein</keyword>
<dbReference type="InterPro" id="IPR013025">
    <property type="entry name" value="Ribosomal_uL23-like"/>
</dbReference>
<evidence type="ECO:0000256" key="4">
    <source>
        <dbReference type="ARBA" id="ARBA00023128"/>
    </source>
</evidence>
<name>A0A2B7XQS2_9EURO</name>
<feature type="region of interest" description="Disordered" evidence="8">
    <location>
        <begin position="257"/>
        <end position="284"/>
    </location>
</feature>
<accession>A0A2B7XQS2</accession>
<evidence type="ECO:0000313" key="10">
    <source>
        <dbReference type="Proteomes" id="UP000223968"/>
    </source>
</evidence>
<dbReference type="GO" id="GO:0005762">
    <property type="term" value="C:mitochondrial large ribosomal subunit"/>
    <property type="evidence" value="ECO:0007669"/>
    <property type="project" value="TreeGrafter"/>
</dbReference>
<comment type="caution">
    <text evidence="9">The sequence shown here is derived from an EMBL/GenBank/DDBJ whole genome shotgun (WGS) entry which is preliminary data.</text>
</comment>
<dbReference type="GO" id="GO:0032543">
    <property type="term" value="P:mitochondrial translation"/>
    <property type="evidence" value="ECO:0007669"/>
    <property type="project" value="TreeGrafter"/>
</dbReference>
<sequence length="284" mass="32744">MRNKRLAARVHAQKVLEAMRFKNLSPEARIEALEREKAAKENQPRVIGNKKLAALRERLKRDGEFLRPYKTPREMRKQIYLPDFVLTLVRTPFLPPRYASFWVPLTFNKLDIRDYLKHAYGVNVLKVRSYVEQQKITRERPCGKEGYGKWRRPRSRKKMTVEMSEPFVWPEEPTDYKPWDKDNFFEAKKYQEDASEAFHPEAQNKPPETRRETIAEQAERLLEGKETWQPTWKALGLNYNRPLAGVKGAMSPAEILQGGKSEAEGGSVKADAGAGAGAGVEESK</sequence>
<evidence type="ECO:0000256" key="5">
    <source>
        <dbReference type="ARBA" id="ARBA00023274"/>
    </source>
</evidence>
<dbReference type="InterPro" id="IPR012678">
    <property type="entry name" value="Ribosomal_uL23/eL15/eS24_sf"/>
</dbReference>
<dbReference type="InterPro" id="IPR012677">
    <property type="entry name" value="Nucleotide-bd_a/b_plait_sf"/>
</dbReference>
<dbReference type="OrthoDB" id="275582at2759"/>
<dbReference type="STRING" id="1447875.A0A2B7XQS2"/>
<dbReference type="Proteomes" id="UP000223968">
    <property type="component" value="Unassembled WGS sequence"/>
</dbReference>
<dbReference type="Gene3D" id="3.30.70.330">
    <property type="match status" value="1"/>
</dbReference>
<evidence type="ECO:0000256" key="1">
    <source>
        <dbReference type="ARBA" id="ARBA00004173"/>
    </source>
</evidence>
<evidence type="ECO:0000256" key="8">
    <source>
        <dbReference type="SAM" id="MobiDB-lite"/>
    </source>
</evidence>
<keyword evidence="4" id="KW-0496">Mitochondrion</keyword>
<keyword evidence="3" id="KW-0689">Ribosomal protein</keyword>
<evidence type="ECO:0000256" key="3">
    <source>
        <dbReference type="ARBA" id="ARBA00022980"/>
    </source>
</evidence>
<proteinExistence type="inferred from homology"/>
<comment type="subcellular location">
    <subcellularLocation>
        <location evidence="1">Mitochondrion</location>
    </subcellularLocation>
</comment>
<dbReference type="Pfam" id="PF00276">
    <property type="entry name" value="Ribosomal_L23"/>
    <property type="match status" value="1"/>
</dbReference>
<dbReference type="EMBL" id="PDNB01000038">
    <property type="protein sequence ID" value="PGH14114.1"/>
    <property type="molecule type" value="Genomic_DNA"/>
</dbReference>
<evidence type="ECO:0000313" key="9">
    <source>
        <dbReference type="EMBL" id="PGH14114.1"/>
    </source>
</evidence>
<gene>
    <name evidence="9" type="ORF">AJ79_03231</name>
</gene>
<organism evidence="9 10">
    <name type="scientific">Helicocarpus griseus UAMH5409</name>
    <dbReference type="NCBI Taxonomy" id="1447875"/>
    <lineage>
        <taxon>Eukaryota</taxon>
        <taxon>Fungi</taxon>
        <taxon>Dikarya</taxon>
        <taxon>Ascomycota</taxon>
        <taxon>Pezizomycotina</taxon>
        <taxon>Eurotiomycetes</taxon>
        <taxon>Eurotiomycetidae</taxon>
        <taxon>Onygenales</taxon>
        <taxon>Ajellomycetaceae</taxon>
        <taxon>Helicocarpus</taxon>
    </lineage>
</organism>
<evidence type="ECO:0000256" key="7">
    <source>
        <dbReference type="ARBA" id="ARBA00039977"/>
    </source>
</evidence>
<dbReference type="SUPFAM" id="SSF54189">
    <property type="entry name" value="Ribosomal proteins S24e, L23 and L15e"/>
    <property type="match status" value="1"/>
</dbReference>
<evidence type="ECO:0000256" key="6">
    <source>
        <dbReference type="ARBA" id="ARBA00037226"/>
    </source>
</evidence>
<dbReference type="GO" id="GO:0003735">
    <property type="term" value="F:structural constituent of ribosome"/>
    <property type="evidence" value="ECO:0007669"/>
    <property type="project" value="InterPro"/>
</dbReference>
<dbReference type="PANTHER" id="PTHR12059">
    <property type="entry name" value="RIBOSOMAL PROTEIN L23-RELATED"/>
    <property type="match status" value="1"/>
</dbReference>
<comment type="function">
    <text evidence="6">Component of the mitochondrial ribosome (mitoribosome), a dedicated translation machinery responsible for the synthesis of mitochondrial genome-encoded proteins, including at least some of the essential transmembrane subunits of the mitochondrial respiratory chain. The mitoribosomes are attached to the mitochondrial inner membrane and translation products are cotranslationally integrated into the membrane.</text>
</comment>
<dbReference type="AlphaFoldDB" id="A0A2B7XQS2"/>
<dbReference type="FunFam" id="3.30.70.330:FF:000687">
    <property type="entry name" value="54S ribosomal protein L23, mitochondrial"/>
    <property type="match status" value="1"/>
</dbReference>
<dbReference type="PANTHER" id="PTHR12059:SF5">
    <property type="entry name" value="LARGE RIBOSOMAL SUBUNIT PROTEIN UL23M"/>
    <property type="match status" value="1"/>
</dbReference>
<comment type="similarity">
    <text evidence="2">Belongs to the universal ribosomal protein uL23 family.</text>
</comment>
<keyword evidence="10" id="KW-1185">Reference proteome</keyword>
<reference evidence="9 10" key="1">
    <citation type="submission" date="2017-10" db="EMBL/GenBank/DDBJ databases">
        <title>Comparative genomics in systemic dimorphic fungi from Ajellomycetaceae.</title>
        <authorList>
            <person name="Munoz J.F."/>
            <person name="Mcewen J.G."/>
            <person name="Clay O.K."/>
            <person name="Cuomo C.A."/>
        </authorList>
    </citation>
    <scope>NUCLEOTIDE SEQUENCE [LARGE SCALE GENOMIC DNA]</scope>
    <source>
        <strain evidence="9 10">UAMH5409</strain>
    </source>
</reference>
<evidence type="ECO:0000256" key="2">
    <source>
        <dbReference type="ARBA" id="ARBA00006700"/>
    </source>
</evidence>